<keyword evidence="1" id="KW-0732">Signal</keyword>
<dbReference type="InterPro" id="IPR008929">
    <property type="entry name" value="Chondroitin_lyas"/>
</dbReference>
<evidence type="ECO:0000313" key="4">
    <source>
        <dbReference type="EMBL" id="UYU30598.1"/>
    </source>
</evidence>
<dbReference type="EMBL" id="CP074352">
    <property type="protein sequence ID" value="UYU30598.1"/>
    <property type="molecule type" value="Genomic_DNA"/>
</dbReference>
<evidence type="ECO:0000256" key="2">
    <source>
        <dbReference type="ARBA" id="ARBA00023239"/>
    </source>
</evidence>
<keyword evidence="5" id="KW-1185">Reference proteome</keyword>
<dbReference type="GO" id="GO:0016829">
    <property type="term" value="F:lyase activity"/>
    <property type="evidence" value="ECO:0007669"/>
    <property type="project" value="UniProtKB-KW"/>
</dbReference>
<evidence type="ECO:0000313" key="5">
    <source>
        <dbReference type="Proteomes" id="UP001156318"/>
    </source>
</evidence>
<proteinExistence type="predicted"/>
<protein>
    <submittedName>
        <fullName evidence="4">Alginate lyase family protein</fullName>
    </submittedName>
</protein>
<dbReference type="Pfam" id="PF05426">
    <property type="entry name" value="Alginate_lyase"/>
    <property type="match status" value="1"/>
</dbReference>
<evidence type="ECO:0000259" key="3">
    <source>
        <dbReference type="Pfam" id="PF05426"/>
    </source>
</evidence>
<keyword evidence="2 4" id="KW-0456">Lyase</keyword>
<dbReference type="Proteomes" id="UP001156318">
    <property type="component" value="Chromosome"/>
</dbReference>
<dbReference type="SUPFAM" id="SSF48230">
    <property type="entry name" value="Chondroitin AC/alginate lyase"/>
    <property type="match status" value="1"/>
</dbReference>
<evidence type="ECO:0000256" key="1">
    <source>
        <dbReference type="ARBA" id="ARBA00022729"/>
    </source>
</evidence>
<sequence>MMLYTLDSSCLERARRALSRGSHPLSAALEQLRVDADRICRTPPESVVMKLAAAPGVDAHDYYSLAPDAWPSLLRGDKPCWQRREGMLNPDAESDAFDAARLTRMANRCLTLGAAWYFTRQRVYAQAAAEQIRCWFIDRETRMRPHLNFGHAVPGELVGQGSGLSETQPLWMVLDTLGLIANSGVLDDEDVGALRQWFAAFSHWMFHTDIGFEGYAWHDWRGTAHDAQRVAFLLFCHDFPLARRVIQHGLTLRLAGQFDRDGRQAAALDGDHPFRAALHNLDAHLRLNRYAEPLDIDRWQSVTHAGRLRAGLDYLLPFVLEPELWPWRDGVDRDDETLLRVLLQAVRGYGTGAERYCDALAALPPTQTARREWLLWYPGERGR</sequence>
<dbReference type="RefSeq" id="WP_264384320.1">
    <property type="nucleotide sequence ID" value="NZ_CP074352.1"/>
</dbReference>
<gene>
    <name evidence="4" type="ORF">KFZ77_11955</name>
</gene>
<accession>A0ABY6J9T2</accession>
<organism evidence="4 5">
    <name type="scientific">Siccibacter colletis</name>
    <dbReference type="NCBI Taxonomy" id="1505757"/>
    <lineage>
        <taxon>Bacteria</taxon>
        <taxon>Pseudomonadati</taxon>
        <taxon>Pseudomonadota</taxon>
        <taxon>Gammaproteobacteria</taxon>
        <taxon>Enterobacterales</taxon>
        <taxon>Enterobacteriaceae</taxon>
        <taxon>Siccibacter</taxon>
    </lineage>
</organism>
<dbReference type="Gene3D" id="1.50.10.100">
    <property type="entry name" value="Chondroitin AC/alginate lyase"/>
    <property type="match status" value="1"/>
</dbReference>
<dbReference type="InterPro" id="IPR008397">
    <property type="entry name" value="Alginate_lyase_dom"/>
</dbReference>
<name>A0ABY6J9T2_9ENTR</name>
<reference evidence="4 5" key="1">
    <citation type="submission" date="2021-05" db="EMBL/GenBank/DDBJ databases">
        <title>Isolation, identification, and the growth promoting effects of Pantoea dispersa strain YSD J2 from the aboveground leaves of Cyperus esculentus L.Var. Sativus.</title>
        <authorList>
            <person name="Wang S."/>
            <person name="Tang X.M."/>
            <person name="Huang Y.N."/>
        </authorList>
    </citation>
    <scope>NUCLEOTIDE SEQUENCE [LARGE SCALE GENOMIC DNA]</scope>
    <source>
        <strain evidence="5">YSD YN2</strain>
    </source>
</reference>
<feature type="domain" description="Alginate lyase" evidence="3">
    <location>
        <begin position="53"/>
        <end position="325"/>
    </location>
</feature>